<dbReference type="UniPathway" id="UPA00085"/>
<gene>
    <name evidence="10 11" type="primary">plsX</name>
    <name evidence="11" type="ORF">CLNEO_28610</name>
</gene>
<dbReference type="OrthoDB" id="9806408at2"/>
<evidence type="ECO:0000256" key="6">
    <source>
        <dbReference type="ARBA" id="ARBA00023209"/>
    </source>
</evidence>
<dbReference type="GO" id="GO:0008654">
    <property type="term" value="P:phospholipid biosynthetic process"/>
    <property type="evidence" value="ECO:0007669"/>
    <property type="project" value="UniProtKB-KW"/>
</dbReference>
<comment type="catalytic activity">
    <reaction evidence="1 10">
        <text>a fatty acyl-[ACP] + phosphate = an acyl phosphate + holo-[ACP]</text>
        <dbReference type="Rhea" id="RHEA:42292"/>
        <dbReference type="Rhea" id="RHEA-COMP:9685"/>
        <dbReference type="Rhea" id="RHEA-COMP:14125"/>
        <dbReference type="ChEBI" id="CHEBI:43474"/>
        <dbReference type="ChEBI" id="CHEBI:59918"/>
        <dbReference type="ChEBI" id="CHEBI:64479"/>
        <dbReference type="ChEBI" id="CHEBI:138651"/>
        <dbReference type="EC" id="2.3.1.274"/>
    </reaction>
</comment>
<keyword evidence="6 10" id="KW-0594">Phospholipid biosynthesis</keyword>
<dbReference type="InterPro" id="IPR012281">
    <property type="entry name" value="Phospholipid_synth_PlsX-like"/>
</dbReference>
<comment type="subcellular location">
    <subcellularLocation>
        <location evidence="10">Cytoplasm</location>
    </subcellularLocation>
    <text evidence="10">Associated with the membrane possibly through PlsY.</text>
</comment>
<dbReference type="EC" id="2.3.1.274" evidence="8 10"/>
<keyword evidence="11" id="KW-0012">Acyltransferase</keyword>
<evidence type="ECO:0000256" key="9">
    <source>
        <dbReference type="ARBA" id="ARBA00046608"/>
    </source>
</evidence>
<dbReference type="PANTHER" id="PTHR30100:SF1">
    <property type="entry name" value="PHOSPHATE ACYLTRANSFERASE"/>
    <property type="match status" value="1"/>
</dbReference>
<evidence type="ECO:0000313" key="12">
    <source>
        <dbReference type="Proteomes" id="UP000070539"/>
    </source>
</evidence>
<proteinExistence type="inferred from homology"/>
<keyword evidence="3 10" id="KW-0444">Lipid biosynthesis</keyword>
<comment type="similarity">
    <text evidence="10">Belongs to the PlsX family.</text>
</comment>
<keyword evidence="4 10" id="KW-0808">Transferase</keyword>
<protein>
    <recommendedName>
        <fullName evidence="8 10">Phosphate acyltransferase</fullName>
        <ecNumber evidence="8 10">2.3.1.274</ecNumber>
    </recommendedName>
    <alternativeName>
        <fullName evidence="10">Acyl-ACP phosphotransacylase</fullName>
    </alternativeName>
    <alternativeName>
        <fullName evidence="10">Acyl-[acyl-carrier-protein]--phosphate acyltransferase</fullName>
    </alternativeName>
    <alternativeName>
        <fullName evidence="10">Phosphate-acyl-ACP acyltransferase</fullName>
    </alternativeName>
</protein>
<evidence type="ECO:0000256" key="3">
    <source>
        <dbReference type="ARBA" id="ARBA00022516"/>
    </source>
</evidence>
<dbReference type="NCBIfam" id="TIGR00182">
    <property type="entry name" value="plsX"/>
    <property type="match status" value="1"/>
</dbReference>
<sequence>MDKKVIVALDAMGGDLAPVEVVKGAVDAIKELKVVIKLVGRQESVNAELAKYEYPKECIQVIHAEEVIGTDEVPTSAIRRKKNSSLVVGLNLVKNGEADAFVSAGSTGALLTGALLIVGRLEGVERPALGTCLPTKTGVTFLLDSGANVDCKAKYLEQFAKMGSVYVENIFGKKQPKVALVNIGAEKEKGNALTKEAYELLEVSEDINFAGNIEPRSIPFGDADVIVCDGFVGNTILKFAEGLSKTLIDIIKEEITAGAYKFAAAMLKTPFKNVKKRFDSDEVGGAPFIGLKALVVKAHGNSNARAIKNAVRQCVLFTEADIVEKIKDKL</sequence>
<dbReference type="AlphaFoldDB" id="A0A136WB97"/>
<dbReference type="GO" id="GO:0005737">
    <property type="term" value="C:cytoplasm"/>
    <property type="evidence" value="ECO:0007669"/>
    <property type="project" value="UniProtKB-SubCell"/>
</dbReference>
<dbReference type="InterPro" id="IPR003664">
    <property type="entry name" value="FA_synthesis"/>
</dbReference>
<keyword evidence="7 10" id="KW-1208">Phospholipid metabolism</keyword>
<comment type="pathway">
    <text evidence="10">Lipid metabolism; phospholipid metabolism.</text>
</comment>
<dbReference type="PANTHER" id="PTHR30100">
    <property type="entry name" value="FATTY ACID/PHOSPHOLIPID SYNTHESIS PROTEIN PLSX"/>
    <property type="match status" value="1"/>
</dbReference>
<keyword evidence="2 10" id="KW-0963">Cytoplasm</keyword>
<comment type="caution">
    <text evidence="11">The sequence shown here is derived from an EMBL/GenBank/DDBJ whole genome shotgun (WGS) entry which is preliminary data.</text>
</comment>
<evidence type="ECO:0000256" key="4">
    <source>
        <dbReference type="ARBA" id="ARBA00022679"/>
    </source>
</evidence>
<evidence type="ECO:0000256" key="10">
    <source>
        <dbReference type="HAMAP-Rule" id="MF_00019"/>
    </source>
</evidence>
<dbReference type="Proteomes" id="UP000070539">
    <property type="component" value="Unassembled WGS sequence"/>
</dbReference>
<dbReference type="STRING" id="36847.CLNEO_28610"/>
<organism evidence="11 12">
    <name type="scientific">Anaerotignum neopropionicum</name>
    <dbReference type="NCBI Taxonomy" id="36847"/>
    <lineage>
        <taxon>Bacteria</taxon>
        <taxon>Bacillati</taxon>
        <taxon>Bacillota</taxon>
        <taxon>Clostridia</taxon>
        <taxon>Lachnospirales</taxon>
        <taxon>Anaerotignaceae</taxon>
        <taxon>Anaerotignum</taxon>
    </lineage>
</organism>
<dbReference type="HAMAP" id="MF_00019">
    <property type="entry name" value="PlsX"/>
    <property type="match status" value="1"/>
</dbReference>
<dbReference type="GO" id="GO:0006633">
    <property type="term" value="P:fatty acid biosynthetic process"/>
    <property type="evidence" value="ECO:0007669"/>
    <property type="project" value="UniProtKB-UniRule"/>
</dbReference>
<name>A0A136WB97_9FIRM</name>
<evidence type="ECO:0000256" key="7">
    <source>
        <dbReference type="ARBA" id="ARBA00023264"/>
    </source>
</evidence>
<dbReference type="RefSeq" id="WP_066090783.1">
    <property type="nucleotide sequence ID" value="NZ_LRVM01000015.1"/>
</dbReference>
<dbReference type="PATRIC" id="fig|36847.3.peg.3346"/>
<reference evidence="11 12" key="1">
    <citation type="submission" date="2016-01" db="EMBL/GenBank/DDBJ databases">
        <title>Genome sequence of Clostridium neopropionicum X4, DSM-3847.</title>
        <authorList>
            <person name="Poehlein A."/>
            <person name="Beck M.H."/>
            <person name="Bengelsdorf F.R."/>
            <person name="Daniel R."/>
            <person name="Duerre P."/>
        </authorList>
    </citation>
    <scope>NUCLEOTIDE SEQUENCE [LARGE SCALE GENOMIC DNA]</scope>
    <source>
        <strain evidence="11 12">DSM-3847</strain>
    </source>
</reference>
<evidence type="ECO:0000256" key="2">
    <source>
        <dbReference type="ARBA" id="ARBA00022490"/>
    </source>
</evidence>
<evidence type="ECO:0000256" key="8">
    <source>
        <dbReference type="ARBA" id="ARBA00024069"/>
    </source>
</evidence>
<evidence type="ECO:0000313" key="11">
    <source>
        <dbReference type="EMBL" id="KXL51794.1"/>
    </source>
</evidence>
<comment type="function">
    <text evidence="10">Catalyzes the reversible formation of acyl-phosphate (acyl-PO(4)) from acyl-[acyl-carrier-protein] (acyl-ACP). This enzyme utilizes acyl-ACP as fatty acyl donor, but not acyl-CoA.</text>
</comment>
<dbReference type="PIRSF" id="PIRSF002465">
    <property type="entry name" value="Phsphlp_syn_PlsX"/>
    <property type="match status" value="1"/>
</dbReference>
<comment type="subunit">
    <text evidence="9 10">Homodimer. Probably interacts with PlsY.</text>
</comment>
<dbReference type="SUPFAM" id="SSF53659">
    <property type="entry name" value="Isocitrate/Isopropylmalate dehydrogenase-like"/>
    <property type="match status" value="1"/>
</dbReference>
<dbReference type="Gene3D" id="3.40.718.10">
    <property type="entry name" value="Isopropylmalate Dehydrogenase"/>
    <property type="match status" value="1"/>
</dbReference>
<evidence type="ECO:0000256" key="1">
    <source>
        <dbReference type="ARBA" id="ARBA00001232"/>
    </source>
</evidence>
<evidence type="ECO:0000256" key="5">
    <source>
        <dbReference type="ARBA" id="ARBA00023098"/>
    </source>
</evidence>
<dbReference type="Pfam" id="PF02504">
    <property type="entry name" value="FA_synthesis"/>
    <property type="match status" value="1"/>
</dbReference>
<dbReference type="EMBL" id="LRVM01000015">
    <property type="protein sequence ID" value="KXL51794.1"/>
    <property type="molecule type" value="Genomic_DNA"/>
</dbReference>
<keyword evidence="5 10" id="KW-0443">Lipid metabolism</keyword>
<accession>A0A136WB97</accession>
<keyword evidence="12" id="KW-1185">Reference proteome</keyword>
<dbReference type="GO" id="GO:0043811">
    <property type="term" value="F:phosphate:acyl-[acyl carrier protein] acyltransferase activity"/>
    <property type="evidence" value="ECO:0007669"/>
    <property type="project" value="UniProtKB-UniRule"/>
</dbReference>